<comment type="function">
    <text evidence="6">Repressor involved in the biosynthesis of the osmoprotectant glycine betaine. It represses transcription of the choline transporter BetT and the genes of BetAB involved in the synthesis of glycine betaine.</text>
</comment>
<dbReference type="PANTHER" id="PTHR30055:SF234">
    <property type="entry name" value="HTH-TYPE TRANSCRIPTIONAL REGULATOR BETI"/>
    <property type="match status" value="1"/>
</dbReference>
<comment type="pathway">
    <text evidence="1 7">Amine and polyamine biosynthesis; betaine biosynthesis via choline pathway [regulation].</text>
</comment>
<dbReference type="SUPFAM" id="SSF46689">
    <property type="entry name" value="Homeodomain-like"/>
    <property type="match status" value="1"/>
</dbReference>
<dbReference type="PANTHER" id="PTHR30055">
    <property type="entry name" value="HTH-TYPE TRANSCRIPTIONAL REGULATOR RUTR"/>
    <property type="match status" value="1"/>
</dbReference>
<feature type="domain" description="HTH tetR-type" evidence="9">
    <location>
        <begin position="8"/>
        <end position="68"/>
    </location>
</feature>
<dbReference type="InterPro" id="IPR050109">
    <property type="entry name" value="HTH-type_TetR-like_transc_reg"/>
</dbReference>
<dbReference type="SUPFAM" id="SSF48498">
    <property type="entry name" value="Tetracyclin repressor-like, C-terminal domain"/>
    <property type="match status" value="1"/>
</dbReference>
<keyword evidence="5 7" id="KW-0804">Transcription</keyword>
<dbReference type="Proteomes" id="UP000043764">
    <property type="component" value="Unassembled WGS sequence"/>
</dbReference>
<keyword evidence="2 7" id="KW-0678">Repressor</keyword>
<evidence type="ECO:0000259" key="9">
    <source>
        <dbReference type="PROSITE" id="PS50977"/>
    </source>
</evidence>
<evidence type="ECO:0000256" key="8">
    <source>
        <dbReference type="PROSITE-ProRule" id="PRU00335"/>
    </source>
</evidence>
<dbReference type="RefSeq" id="WP_082203718.1">
    <property type="nucleotide sequence ID" value="NZ_CANLNU010000013.1"/>
</dbReference>
<dbReference type="NCBIfam" id="TIGR03384">
    <property type="entry name" value="betaine_BetI"/>
    <property type="match status" value="1"/>
</dbReference>
<dbReference type="PROSITE" id="PS50977">
    <property type="entry name" value="HTH_TETR_2"/>
    <property type="match status" value="1"/>
</dbReference>
<dbReference type="GO" id="GO:0000976">
    <property type="term" value="F:transcription cis-regulatory region binding"/>
    <property type="evidence" value="ECO:0007669"/>
    <property type="project" value="TreeGrafter"/>
</dbReference>
<dbReference type="InterPro" id="IPR009057">
    <property type="entry name" value="Homeodomain-like_sf"/>
</dbReference>
<dbReference type="InterPro" id="IPR001647">
    <property type="entry name" value="HTH_TetR"/>
</dbReference>
<evidence type="ECO:0000313" key="10">
    <source>
        <dbReference type="EMBL" id="CRL09968.1"/>
    </source>
</evidence>
<feature type="DNA-binding region" description="H-T-H motif" evidence="7 8">
    <location>
        <begin position="31"/>
        <end position="50"/>
    </location>
</feature>
<dbReference type="NCBIfam" id="NF001978">
    <property type="entry name" value="PRK00767.1"/>
    <property type="match status" value="1"/>
</dbReference>
<keyword evidence="4 7" id="KW-0238">DNA-binding</keyword>
<organism evidence="10 11">
    <name type="scientific">Phaeobacter italicus</name>
    <dbReference type="NCBI Taxonomy" id="481446"/>
    <lineage>
        <taxon>Bacteria</taxon>
        <taxon>Pseudomonadati</taxon>
        <taxon>Pseudomonadota</taxon>
        <taxon>Alphaproteobacteria</taxon>
        <taxon>Rhodobacterales</taxon>
        <taxon>Roseobacteraceae</taxon>
        <taxon>Phaeobacter</taxon>
    </lineage>
</organism>
<dbReference type="STRING" id="481446.NIT7645_03688"/>
<keyword evidence="11" id="KW-1185">Reference proteome</keyword>
<dbReference type="GO" id="GO:0003700">
    <property type="term" value="F:DNA-binding transcription factor activity"/>
    <property type="evidence" value="ECO:0007669"/>
    <property type="project" value="UniProtKB-UniRule"/>
</dbReference>
<dbReference type="HAMAP" id="MF_00768">
    <property type="entry name" value="HTH_type_BetI"/>
    <property type="match status" value="1"/>
</dbReference>
<protein>
    <recommendedName>
        <fullName evidence="7">HTH-type transcriptional regulator BetI</fullName>
    </recommendedName>
</protein>
<proteinExistence type="inferred from homology"/>
<evidence type="ECO:0000256" key="7">
    <source>
        <dbReference type="HAMAP-Rule" id="MF_00768"/>
    </source>
</evidence>
<dbReference type="InterPro" id="IPR039538">
    <property type="entry name" value="BetI_C"/>
</dbReference>
<dbReference type="UniPathway" id="UPA00529"/>
<dbReference type="EMBL" id="CVRL01000009">
    <property type="protein sequence ID" value="CRL09968.1"/>
    <property type="molecule type" value="Genomic_DNA"/>
</dbReference>
<reference evidence="11" key="1">
    <citation type="submission" date="2015-05" db="EMBL/GenBank/DDBJ databases">
        <authorList>
            <person name="Rodrigo-Torres Lidia"/>
            <person name="Arahal R.David."/>
        </authorList>
    </citation>
    <scope>NUCLEOTIDE SEQUENCE [LARGE SCALE GENOMIC DNA]</scope>
    <source>
        <strain evidence="11">CECT 7321</strain>
    </source>
</reference>
<keyword evidence="3 7" id="KW-0805">Transcription regulation</keyword>
<evidence type="ECO:0000256" key="5">
    <source>
        <dbReference type="ARBA" id="ARBA00023163"/>
    </source>
</evidence>
<dbReference type="AlphaFoldDB" id="A0A0H5CZL3"/>
<evidence type="ECO:0000256" key="4">
    <source>
        <dbReference type="ARBA" id="ARBA00023125"/>
    </source>
</evidence>
<dbReference type="InterPro" id="IPR036271">
    <property type="entry name" value="Tet_transcr_reg_TetR-rel_C_sf"/>
</dbReference>
<dbReference type="Pfam" id="PF13977">
    <property type="entry name" value="TetR_C_6"/>
    <property type="match status" value="1"/>
</dbReference>
<sequence>MPKQGMEPKRRADLIGAVIDEIGEAGSLDVTVSSIARRAGMSSGLAHHYFGSKDQMLIAAMRHILAVFSQRVAAGLRKAETPYQRLCAIIAANFEDHVFDRRKTSAWLSFYALAQSNPEARHLLRTYQQRLRSNLLHDLRFICQQPQEVEPVLSALIDGVYLRAALRRDGPDPAAADKVKTALDALLAAHAPLDGQSQPSR</sequence>
<accession>A0A0H5CZL3</accession>
<evidence type="ECO:0000256" key="6">
    <source>
        <dbReference type="ARBA" id="ARBA00024936"/>
    </source>
</evidence>
<dbReference type="Gene3D" id="1.10.357.10">
    <property type="entry name" value="Tetracycline Repressor, domain 2"/>
    <property type="match status" value="1"/>
</dbReference>
<evidence type="ECO:0000256" key="2">
    <source>
        <dbReference type="ARBA" id="ARBA00022491"/>
    </source>
</evidence>
<dbReference type="Pfam" id="PF00440">
    <property type="entry name" value="TetR_N"/>
    <property type="match status" value="1"/>
</dbReference>
<evidence type="ECO:0000256" key="3">
    <source>
        <dbReference type="ARBA" id="ARBA00023015"/>
    </source>
</evidence>
<evidence type="ECO:0000256" key="1">
    <source>
        <dbReference type="ARBA" id="ARBA00004719"/>
    </source>
</evidence>
<dbReference type="InterPro" id="IPR017757">
    <property type="entry name" value="Tscrpt_rep_BetI"/>
</dbReference>
<comment type="function">
    <text evidence="7">Repressor involved in choline regulation of the bet genes.</text>
</comment>
<dbReference type="GO" id="GO:0019285">
    <property type="term" value="P:glycine betaine biosynthetic process from choline"/>
    <property type="evidence" value="ECO:0007669"/>
    <property type="project" value="UniProtKB-UniRule"/>
</dbReference>
<evidence type="ECO:0000313" key="11">
    <source>
        <dbReference type="Proteomes" id="UP000043764"/>
    </source>
</evidence>
<gene>
    <name evidence="10" type="primary">fadR</name>
    <name evidence="7" type="synonym">betI</name>
    <name evidence="10" type="ORF">NIT7321_00805</name>
</gene>
<dbReference type="GO" id="GO:0045892">
    <property type="term" value="P:negative regulation of DNA-templated transcription"/>
    <property type="evidence" value="ECO:0007669"/>
    <property type="project" value="UniProtKB-UniRule"/>
</dbReference>
<name>A0A0H5CZL3_9RHOB</name>